<feature type="signal peptide" evidence="6">
    <location>
        <begin position="1"/>
        <end position="27"/>
    </location>
</feature>
<protein>
    <recommendedName>
        <fullName evidence="11">Neuroendocrine convertase 2</fullName>
    </recommendedName>
</protein>
<dbReference type="InterPro" id="IPR036852">
    <property type="entry name" value="Peptidase_S8/S53_dom_sf"/>
</dbReference>
<dbReference type="InterPro" id="IPR038466">
    <property type="entry name" value="S8_pro-domain_sf"/>
</dbReference>
<keyword evidence="2" id="KW-0645">Protease</keyword>
<dbReference type="Pfam" id="PF16470">
    <property type="entry name" value="S8_pro-domain"/>
    <property type="match status" value="1"/>
</dbReference>
<evidence type="ECO:0000313" key="9">
    <source>
        <dbReference type="EMBL" id="KAJ8308813.1"/>
    </source>
</evidence>
<dbReference type="InterPro" id="IPR023827">
    <property type="entry name" value="Peptidase_S8_Asp-AS"/>
</dbReference>
<proteinExistence type="inferred from homology"/>
<evidence type="ECO:0000256" key="2">
    <source>
        <dbReference type="ARBA" id="ARBA00022670"/>
    </source>
</evidence>
<evidence type="ECO:0008006" key="11">
    <source>
        <dbReference type="Google" id="ProtNLM"/>
    </source>
</evidence>
<name>A0ABQ9EUF0_TEGGR</name>
<dbReference type="Gene3D" id="3.40.50.200">
    <property type="entry name" value="Peptidase S8/S53 domain"/>
    <property type="match status" value="1"/>
</dbReference>
<dbReference type="PANTHER" id="PTHR42884:SF13">
    <property type="entry name" value="NEUROENDOCRINE CONVERTASE 2"/>
    <property type="match status" value="1"/>
</dbReference>
<dbReference type="Gene3D" id="3.30.70.850">
    <property type="entry name" value="Peptidase S8, pro-domain"/>
    <property type="match status" value="1"/>
</dbReference>
<dbReference type="PROSITE" id="PS51892">
    <property type="entry name" value="SUBTILASE"/>
    <property type="match status" value="1"/>
</dbReference>
<evidence type="ECO:0000256" key="4">
    <source>
        <dbReference type="ARBA" id="ARBA00022825"/>
    </source>
</evidence>
<evidence type="ECO:0000313" key="10">
    <source>
        <dbReference type="Proteomes" id="UP001217089"/>
    </source>
</evidence>
<dbReference type="PROSITE" id="PS00137">
    <property type="entry name" value="SUBTILASE_HIS"/>
    <property type="match status" value="1"/>
</dbReference>
<feature type="domain" description="Peptidase S8 pro-domain" evidence="8">
    <location>
        <begin position="36"/>
        <end position="113"/>
    </location>
</feature>
<dbReference type="InterPro" id="IPR034182">
    <property type="entry name" value="Kexin/furin"/>
</dbReference>
<accession>A0ABQ9EUF0</accession>
<dbReference type="InterPro" id="IPR015500">
    <property type="entry name" value="Peptidase_S8_subtilisin-rel"/>
</dbReference>
<keyword evidence="3" id="KW-0378">Hydrolase</keyword>
<comment type="caution">
    <text evidence="5">Lacks conserved residue(s) required for the propagation of feature annotation.</text>
</comment>
<comment type="similarity">
    <text evidence="1">Belongs to the peptidase S8 family. Furin subfamily.</text>
</comment>
<keyword evidence="6" id="KW-0732">Signal</keyword>
<sequence length="400" mass="43649">MTYRRSCLHRLLSVLAVTLVYLSLTSTCSREVLTNQWLVELDGDGGIEAAKQVAKRTGFTYVAPLLGSSREFHFSHSAVPNRIKRSITHTRRLKSHPLVKRAVQQTGFLRAKRGYKPLKGVPLSEIRLKAHDLPESLNVKLDTQSSHGKDPTDPLFKKEWFLKNVGQSGGIAGLDLNVEGAWEKGVTGKGVTTAIMDDGIDYLHEDLKDNYNAKASYDFSSNDPYPYPRYTDTWFNSHGTRCAGEVSASRDNNVCGVGVAYKSKVAGLRMLDQPFMTDLIEANAMGHMPDEIDIYSASWGPTDDGKTVDGPRNMTMRAIVKGVNEGRKGLGNIYVWASGDGGADDDCNCDGYAASMWTVSINSATNDGQTAGYDESCSSTLASTFSNGKSTLRDAGVVSY</sequence>
<evidence type="ECO:0000256" key="3">
    <source>
        <dbReference type="ARBA" id="ARBA00022801"/>
    </source>
</evidence>
<dbReference type="InterPro" id="IPR000209">
    <property type="entry name" value="Peptidase_S8/S53_dom"/>
</dbReference>
<dbReference type="EMBL" id="JARBDR010000657">
    <property type="protein sequence ID" value="KAJ8308813.1"/>
    <property type="molecule type" value="Genomic_DNA"/>
</dbReference>
<dbReference type="CDD" id="cd04059">
    <property type="entry name" value="Peptidases_S8_Protein_convertases_Kexins_Furin-like"/>
    <property type="match status" value="1"/>
</dbReference>
<dbReference type="Pfam" id="PF00082">
    <property type="entry name" value="Peptidase_S8"/>
    <property type="match status" value="1"/>
</dbReference>
<feature type="domain" description="Peptidase S8/S53" evidence="7">
    <location>
        <begin position="188"/>
        <end position="392"/>
    </location>
</feature>
<dbReference type="Proteomes" id="UP001217089">
    <property type="component" value="Unassembled WGS sequence"/>
</dbReference>
<gene>
    <name evidence="9" type="ORF">KUTeg_013687</name>
</gene>
<keyword evidence="10" id="KW-1185">Reference proteome</keyword>
<dbReference type="SUPFAM" id="SSF54897">
    <property type="entry name" value="Protease propeptides/inhibitors"/>
    <property type="match status" value="1"/>
</dbReference>
<reference evidence="9 10" key="1">
    <citation type="submission" date="2022-12" db="EMBL/GenBank/DDBJ databases">
        <title>Chromosome-level genome of Tegillarca granosa.</title>
        <authorList>
            <person name="Kim J."/>
        </authorList>
    </citation>
    <scope>NUCLEOTIDE SEQUENCE [LARGE SCALE GENOMIC DNA]</scope>
    <source>
        <strain evidence="9">Teg-2019</strain>
        <tissue evidence="9">Adductor muscle</tissue>
    </source>
</reference>
<comment type="caution">
    <text evidence="9">The sequence shown here is derived from an EMBL/GenBank/DDBJ whole genome shotgun (WGS) entry which is preliminary data.</text>
</comment>
<evidence type="ECO:0000259" key="7">
    <source>
        <dbReference type="Pfam" id="PF00082"/>
    </source>
</evidence>
<dbReference type="InterPro" id="IPR022398">
    <property type="entry name" value="Peptidase_S8_His-AS"/>
</dbReference>
<feature type="chain" id="PRO_5047169077" description="Neuroendocrine convertase 2" evidence="6">
    <location>
        <begin position="28"/>
        <end position="400"/>
    </location>
</feature>
<dbReference type="InterPro" id="IPR032815">
    <property type="entry name" value="S8_pro-domain"/>
</dbReference>
<keyword evidence="4" id="KW-0720">Serine protease</keyword>
<dbReference type="PRINTS" id="PR00723">
    <property type="entry name" value="SUBTILISIN"/>
</dbReference>
<evidence type="ECO:0000259" key="8">
    <source>
        <dbReference type="Pfam" id="PF16470"/>
    </source>
</evidence>
<dbReference type="PROSITE" id="PS00136">
    <property type="entry name" value="SUBTILASE_ASP"/>
    <property type="match status" value="1"/>
</dbReference>
<evidence type="ECO:0000256" key="5">
    <source>
        <dbReference type="PROSITE-ProRule" id="PRU01240"/>
    </source>
</evidence>
<organism evidence="9 10">
    <name type="scientific">Tegillarca granosa</name>
    <name type="common">Malaysian cockle</name>
    <name type="synonym">Anadara granosa</name>
    <dbReference type="NCBI Taxonomy" id="220873"/>
    <lineage>
        <taxon>Eukaryota</taxon>
        <taxon>Metazoa</taxon>
        <taxon>Spiralia</taxon>
        <taxon>Lophotrochozoa</taxon>
        <taxon>Mollusca</taxon>
        <taxon>Bivalvia</taxon>
        <taxon>Autobranchia</taxon>
        <taxon>Pteriomorphia</taxon>
        <taxon>Arcoida</taxon>
        <taxon>Arcoidea</taxon>
        <taxon>Arcidae</taxon>
        <taxon>Tegillarca</taxon>
    </lineage>
</organism>
<dbReference type="PANTHER" id="PTHR42884">
    <property type="entry name" value="PROPROTEIN CONVERTASE SUBTILISIN/KEXIN-RELATED"/>
    <property type="match status" value="1"/>
</dbReference>
<dbReference type="SUPFAM" id="SSF52743">
    <property type="entry name" value="Subtilisin-like"/>
    <property type="match status" value="1"/>
</dbReference>
<evidence type="ECO:0000256" key="6">
    <source>
        <dbReference type="SAM" id="SignalP"/>
    </source>
</evidence>
<evidence type="ECO:0000256" key="1">
    <source>
        <dbReference type="ARBA" id="ARBA00005325"/>
    </source>
</evidence>